<keyword evidence="2" id="KW-1185">Reference proteome</keyword>
<comment type="caution">
    <text evidence="1">The sequence shown here is derived from an EMBL/GenBank/DDBJ whole genome shotgun (WGS) entry which is preliminary data.</text>
</comment>
<organism evidence="1 2">
    <name type="scientific">Pristionchus fissidentatus</name>
    <dbReference type="NCBI Taxonomy" id="1538716"/>
    <lineage>
        <taxon>Eukaryota</taxon>
        <taxon>Metazoa</taxon>
        <taxon>Ecdysozoa</taxon>
        <taxon>Nematoda</taxon>
        <taxon>Chromadorea</taxon>
        <taxon>Rhabditida</taxon>
        <taxon>Rhabditina</taxon>
        <taxon>Diplogasteromorpha</taxon>
        <taxon>Diplogasteroidea</taxon>
        <taxon>Neodiplogasteridae</taxon>
        <taxon>Pristionchus</taxon>
    </lineage>
</organism>
<sequence length="329" mass="36301">RGREREREREREKRGRVRSFHDLLSPIALVIHPLMRPISIISALGFLSLITADAIRPAAIIPWSEYQKRLREQVEEEQRALADEDIASLSSPPFKQSPIPATEGALKPFPDSMMKSLQRPIDEFDLPSYSTGSVNNKVMQSLKKPRPSGQSVIRPQLRTRRPDDPRVFMKKKIPKEVDPPHYNPPLSKPPFAMVDASRPNHLPRGAINAIERQGTSNPLAPLSPSAARRQSVDPLQFGSHPQVNSVLTKPLENEVEDRSPFITNPLSPSYSRLGPAPGLILGNGNGQPNIVNSIFSQSQAHGVVSEIPMGGIPNGIPSLPQPPVIPQLP</sequence>
<feature type="non-terminal residue" evidence="1">
    <location>
        <position position="329"/>
    </location>
</feature>
<protein>
    <submittedName>
        <fullName evidence="1">Uncharacterized protein</fullName>
    </submittedName>
</protein>
<reference evidence="1" key="1">
    <citation type="submission" date="2023-10" db="EMBL/GenBank/DDBJ databases">
        <title>Genome assembly of Pristionchus species.</title>
        <authorList>
            <person name="Yoshida K."/>
            <person name="Sommer R.J."/>
        </authorList>
    </citation>
    <scope>NUCLEOTIDE SEQUENCE</scope>
    <source>
        <strain evidence="1">RS5133</strain>
    </source>
</reference>
<accession>A0AAV5WWV8</accession>
<evidence type="ECO:0000313" key="2">
    <source>
        <dbReference type="Proteomes" id="UP001432322"/>
    </source>
</evidence>
<dbReference type="EMBL" id="BTSY01000007">
    <property type="protein sequence ID" value="GMT35960.1"/>
    <property type="molecule type" value="Genomic_DNA"/>
</dbReference>
<proteinExistence type="predicted"/>
<gene>
    <name evidence="1" type="ORF">PFISCL1PPCAC_27257</name>
</gene>
<name>A0AAV5WWV8_9BILA</name>
<dbReference type="AlphaFoldDB" id="A0AAV5WWV8"/>
<evidence type="ECO:0000313" key="1">
    <source>
        <dbReference type="EMBL" id="GMT35960.1"/>
    </source>
</evidence>
<feature type="non-terminal residue" evidence="1">
    <location>
        <position position="1"/>
    </location>
</feature>
<dbReference type="Proteomes" id="UP001432322">
    <property type="component" value="Unassembled WGS sequence"/>
</dbReference>